<keyword evidence="3" id="KW-1185">Reference proteome</keyword>
<dbReference type="Pfam" id="PF19578">
    <property type="entry name" value="DUF6090"/>
    <property type="match status" value="1"/>
</dbReference>
<name>A0ABY5Y4J6_9FLAO</name>
<proteinExistence type="predicted"/>
<gene>
    <name evidence="2" type="ORF">NYZ99_11650</name>
</gene>
<organism evidence="2 3">
    <name type="scientific">Maribacter litopenaei</name>
    <dbReference type="NCBI Taxonomy" id="2976127"/>
    <lineage>
        <taxon>Bacteria</taxon>
        <taxon>Pseudomonadati</taxon>
        <taxon>Bacteroidota</taxon>
        <taxon>Flavobacteriia</taxon>
        <taxon>Flavobacteriales</taxon>
        <taxon>Flavobacteriaceae</taxon>
        <taxon>Maribacter</taxon>
    </lineage>
</organism>
<keyword evidence="1" id="KW-1133">Transmembrane helix</keyword>
<keyword evidence="1" id="KW-0812">Transmembrane</keyword>
<dbReference type="Proteomes" id="UP001059209">
    <property type="component" value="Chromosome"/>
</dbReference>
<reference evidence="2" key="1">
    <citation type="submission" date="2022-09" db="EMBL/GenBank/DDBJ databases">
        <title>Maribacter litopenaei sp. nov., isolated from the intestinal tract of the Pacific White Shrimp, Litopenaeus vannamei.</title>
        <authorList>
            <person name="Kim S.Y."/>
            <person name="Hwang C.Y."/>
        </authorList>
    </citation>
    <scope>NUCLEOTIDE SEQUENCE</scope>
    <source>
        <strain evidence="2">HL-LV01</strain>
    </source>
</reference>
<dbReference type="InterPro" id="IPR045749">
    <property type="entry name" value="DUF6090"/>
</dbReference>
<sequence length="247" mass="28961">MAKIFRKIRRNLLSEGKTVKYLKYAIGEIILVVIGILIALQINNWNIDQQTQRKEQAYLQEIRTNLQHDSLRLETVLTFNDSKKVIVDEMLQVFVDTLTNEERFRIFNNNANDFTYYEVFDPVRIAFNNMLSAESIGLIEDNELRKALSEYYNFDYLGGVQNRIAVINRRVVDDSYPKFFTKEFVSNWMGMSSEMPAVKDLDIATDSKLMSDLFGIKMIIDVQNELIRDTQQRNQELMSLLESELRE</sequence>
<evidence type="ECO:0000313" key="3">
    <source>
        <dbReference type="Proteomes" id="UP001059209"/>
    </source>
</evidence>
<feature type="transmembrane region" description="Helical" evidence="1">
    <location>
        <begin position="21"/>
        <end position="42"/>
    </location>
</feature>
<dbReference type="RefSeq" id="WP_260571319.1">
    <property type="nucleotide sequence ID" value="NZ_CP104205.1"/>
</dbReference>
<evidence type="ECO:0000313" key="2">
    <source>
        <dbReference type="EMBL" id="UWX53794.1"/>
    </source>
</evidence>
<dbReference type="EMBL" id="CP104205">
    <property type="protein sequence ID" value="UWX53794.1"/>
    <property type="molecule type" value="Genomic_DNA"/>
</dbReference>
<protein>
    <submittedName>
        <fullName evidence="2">DUF6090 family protein</fullName>
    </submittedName>
</protein>
<keyword evidence="1" id="KW-0472">Membrane</keyword>
<accession>A0ABY5Y4J6</accession>
<evidence type="ECO:0000256" key="1">
    <source>
        <dbReference type="SAM" id="Phobius"/>
    </source>
</evidence>